<dbReference type="Pfam" id="PF09335">
    <property type="entry name" value="VTT_dom"/>
    <property type="match status" value="1"/>
</dbReference>
<feature type="transmembrane region" description="Helical" evidence="6">
    <location>
        <begin position="45"/>
        <end position="66"/>
    </location>
</feature>
<dbReference type="InterPro" id="IPR051311">
    <property type="entry name" value="DedA_domain"/>
</dbReference>
<evidence type="ECO:0000256" key="3">
    <source>
        <dbReference type="ARBA" id="ARBA00022692"/>
    </source>
</evidence>
<evidence type="ECO:0000259" key="7">
    <source>
        <dbReference type="Pfam" id="PF09335"/>
    </source>
</evidence>
<sequence>MIGVESVLPLIQAHGVALLAPMAVLEGPIVTVIAAWLARLAYIDIVTVCVVVIVADLIGDTLFYLLGRRGVALLPARWRARLKVDEQRLAQLTDHFRTHGGRMLLLGKLTHSVGFLVLIAAGAARMNPAAFLGYNLLAGVPKSLFFVAIGYTLGHASEQIDSWIFRASFMIVGVGVLVGVTWYLLRRRNTT</sequence>
<organism evidence="8 9">
    <name type="scientific">Phaeovulum veldkampii DSM 11550</name>
    <dbReference type="NCBI Taxonomy" id="1185920"/>
    <lineage>
        <taxon>Bacteria</taxon>
        <taxon>Pseudomonadati</taxon>
        <taxon>Pseudomonadota</taxon>
        <taxon>Alphaproteobacteria</taxon>
        <taxon>Rhodobacterales</taxon>
        <taxon>Paracoccaceae</taxon>
        <taxon>Phaeovulum</taxon>
    </lineage>
</organism>
<comment type="subcellular location">
    <subcellularLocation>
        <location evidence="1">Cell membrane</location>
        <topology evidence="1">Multi-pass membrane protein</topology>
    </subcellularLocation>
</comment>
<keyword evidence="3 6" id="KW-0812">Transmembrane</keyword>
<accession>A0A2T4JI92</accession>
<keyword evidence="2" id="KW-1003">Cell membrane</keyword>
<reference evidence="8 9" key="1">
    <citation type="submission" date="2018-03" db="EMBL/GenBank/DDBJ databases">
        <title>Rhodobacter veldkampii.</title>
        <authorList>
            <person name="Meyer T.E."/>
            <person name="Miller S."/>
            <person name="Lodha T."/>
            <person name="Gandham S."/>
            <person name="Chintalapati S."/>
            <person name="Chintalapati V.R."/>
        </authorList>
    </citation>
    <scope>NUCLEOTIDE SEQUENCE [LARGE SCALE GENOMIC DNA]</scope>
    <source>
        <strain evidence="8 9">DSM 11550</strain>
    </source>
</reference>
<gene>
    <name evidence="8" type="ORF">C5F46_08075</name>
</gene>
<keyword evidence="5 6" id="KW-0472">Membrane</keyword>
<evidence type="ECO:0000313" key="9">
    <source>
        <dbReference type="Proteomes" id="UP000241899"/>
    </source>
</evidence>
<evidence type="ECO:0000256" key="5">
    <source>
        <dbReference type="ARBA" id="ARBA00023136"/>
    </source>
</evidence>
<keyword evidence="4 6" id="KW-1133">Transmembrane helix</keyword>
<proteinExistence type="predicted"/>
<evidence type="ECO:0000256" key="6">
    <source>
        <dbReference type="SAM" id="Phobius"/>
    </source>
</evidence>
<protein>
    <recommendedName>
        <fullName evidence="7">VTT domain-containing protein</fullName>
    </recommendedName>
</protein>
<feature type="transmembrane region" description="Helical" evidence="6">
    <location>
        <begin position="16"/>
        <end position="38"/>
    </location>
</feature>
<evidence type="ECO:0000256" key="1">
    <source>
        <dbReference type="ARBA" id="ARBA00004651"/>
    </source>
</evidence>
<dbReference type="PANTHER" id="PTHR42709:SF6">
    <property type="entry name" value="UNDECAPRENYL PHOSPHATE TRANSPORTER A"/>
    <property type="match status" value="1"/>
</dbReference>
<feature type="transmembrane region" description="Helical" evidence="6">
    <location>
        <begin position="163"/>
        <end position="185"/>
    </location>
</feature>
<dbReference type="AlphaFoldDB" id="A0A2T4JI92"/>
<comment type="caution">
    <text evidence="8">The sequence shown here is derived from an EMBL/GenBank/DDBJ whole genome shotgun (WGS) entry which is preliminary data.</text>
</comment>
<feature type="transmembrane region" description="Helical" evidence="6">
    <location>
        <begin position="131"/>
        <end position="151"/>
    </location>
</feature>
<dbReference type="GO" id="GO:0005886">
    <property type="term" value="C:plasma membrane"/>
    <property type="evidence" value="ECO:0007669"/>
    <property type="project" value="UniProtKB-SubCell"/>
</dbReference>
<keyword evidence="9" id="KW-1185">Reference proteome</keyword>
<dbReference type="Proteomes" id="UP000241899">
    <property type="component" value="Unassembled WGS sequence"/>
</dbReference>
<dbReference type="InterPro" id="IPR032816">
    <property type="entry name" value="VTT_dom"/>
</dbReference>
<evidence type="ECO:0000256" key="2">
    <source>
        <dbReference type="ARBA" id="ARBA00022475"/>
    </source>
</evidence>
<dbReference type="RefSeq" id="WP_107324852.1">
    <property type="nucleotide sequence ID" value="NZ_NHSP01000077.1"/>
</dbReference>
<feature type="transmembrane region" description="Helical" evidence="6">
    <location>
        <begin position="103"/>
        <end position="124"/>
    </location>
</feature>
<name>A0A2T4JI92_9RHOB</name>
<dbReference type="PANTHER" id="PTHR42709">
    <property type="entry name" value="ALKALINE PHOSPHATASE LIKE PROTEIN"/>
    <property type="match status" value="1"/>
</dbReference>
<dbReference type="OrthoDB" id="9780918at2"/>
<evidence type="ECO:0000313" key="8">
    <source>
        <dbReference type="EMBL" id="PTE17619.1"/>
    </source>
</evidence>
<dbReference type="EMBL" id="PZKF01000015">
    <property type="protein sequence ID" value="PTE17619.1"/>
    <property type="molecule type" value="Genomic_DNA"/>
</dbReference>
<evidence type="ECO:0000256" key="4">
    <source>
        <dbReference type="ARBA" id="ARBA00022989"/>
    </source>
</evidence>
<feature type="domain" description="VTT" evidence="7">
    <location>
        <begin position="41"/>
        <end position="151"/>
    </location>
</feature>